<proteinExistence type="predicted"/>
<protein>
    <submittedName>
        <fullName evidence="2">Uncharacterized protein</fullName>
    </submittedName>
</protein>
<accession>A0AAW2FCX6</accession>
<evidence type="ECO:0000313" key="2">
    <source>
        <dbReference type="EMBL" id="KAL0111807.1"/>
    </source>
</evidence>
<gene>
    <name evidence="2" type="ORF">PUN28_013175</name>
</gene>
<evidence type="ECO:0000313" key="3">
    <source>
        <dbReference type="Proteomes" id="UP001430953"/>
    </source>
</evidence>
<organism evidence="2 3">
    <name type="scientific">Cardiocondyla obscurior</name>
    <dbReference type="NCBI Taxonomy" id="286306"/>
    <lineage>
        <taxon>Eukaryota</taxon>
        <taxon>Metazoa</taxon>
        <taxon>Ecdysozoa</taxon>
        <taxon>Arthropoda</taxon>
        <taxon>Hexapoda</taxon>
        <taxon>Insecta</taxon>
        <taxon>Pterygota</taxon>
        <taxon>Neoptera</taxon>
        <taxon>Endopterygota</taxon>
        <taxon>Hymenoptera</taxon>
        <taxon>Apocrita</taxon>
        <taxon>Aculeata</taxon>
        <taxon>Formicoidea</taxon>
        <taxon>Formicidae</taxon>
        <taxon>Myrmicinae</taxon>
        <taxon>Cardiocondyla</taxon>
    </lineage>
</organism>
<feature type="compositionally biased region" description="Pro residues" evidence="1">
    <location>
        <begin position="83"/>
        <end position="102"/>
    </location>
</feature>
<dbReference type="AlphaFoldDB" id="A0AAW2FCX6"/>
<name>A0AAW2FCX6_9HYME</name>
<feature type="region of interest" description="Disordered" evidence="1">
    <location>
        <begin position="81"/>
        <end position="111"/>
    </location>
</feature>
<dbReference type="EMBL" id="JADYXP020000013">
    <property type="protein sequence ID" value="KAL0111807.1"/>
    <property type="molecule type" value="Genomic_DNA"/>
</dbReference>
<comment type="caution">
    <text evidence="2">The sequence shown here is derived from an EMBL/GenBank/DDBJ whole genome shotgun (WGS) entry which is preliminary data.</text>
</comment>
<reference evidence="2 3" key="1">
    <citation type="submission" date="2023-03" db="EMBL/GenBank/DDBJ databases">
        <title>High recombination rates correlate with genetic variation in Cardiocondyla obscurior ants.</title>
        <authorList>
            <person name="Errbii M."/>
        </authorList>
    </citation>
    <scope>NUCLEOTIDE SEQUENCE [LARGE SCALE GENOMIC DNA]</scope>
    <source>
        <strain evidence="2">Alpha-2009</strain>
        <tissue evidence="2">Whole body</tissue>
    </source>
</reference>
<sequence>MSSQTNQGGGGGWRRSFGRMAAHLGIRHPCIGLRVGGTAGEFTTCNYLSSSDDDGDDDDDECEYDGSRCHPSLCIMCSAKSSPPGPSALPSPPLPLRTPAPSSPVSLFAAV</sequence>
<keyword evidence="3" id="KW-1185">Reference proteome</keyword>
<evidence type="ECO:0000256" key="1">
    <source>
        <dbReference type="SAM" id="MobiDB-lite"/>
    </source>
</evidence>
<dbReference type="Proteomes" id="UP001430953">
    <property type="component" value="Unassembled WGS sequence"/>
</dbReference>